<dbReference type="InterPro" id="IPR027417">
    <property type="entry name" value="P-loop_NTPase"/>
</dbReference>
<dbReference type="PANTHER" id="PTHR23155">
    <property type="entry name" value="DISEASE RESISTANCE PROTEIN RP"/>
    <property type="match status" value="1"/>
</dbReference>
<dbReference type="InterPro" id="IPR038005">
    <property type="entry name" value="RX-like_CC"/>
</dbReference>
<dbReference type="EC" id="1.14.14.109" evidence="9"/>
<dbReference type="Gene3D" id="1.20.5.4130">
    <property type="match status" value="1"/>
</dbReference>
<evidence type="ECO:0000259" key="7">
    <source>
        <dbReference type="Pfam" id="PF23559"/>
    </source>
</evidence>
<feature type="domain" description="Disease resistance protein winged helix" evidence="7">
    <location>
        <begin position="414"/>
        <end position="485"/>
    </location>
</feature>
<evidence type="ECO:0000313" key="9">
    <source>
        <dbReference type="EMBL" id="MBA4622860.1"/>
    </source>
</evidence>
<dbReference type="Pfam" id="PF00931">
    <property type="entry name" value="NB-ARC"/>
    <property type="match status" value="1"/>
</dbReference>
<evidence type="ECO:0000256" key="4">
    <source>
        <dbReference type="SAM" id="Coils"/>
    </source>
</evidence>
<dbReference type="PRINTS" id="PR00364">
    <property type="entry name" value="DISEASERSIST"/>
</dbReference>
<dbReference type="FunFam" id="1.10.10.10:FF:000322">
    <property type="entry name" value="Probable disease resistance protein At1g63360"/>
    <property type="match status" value="1"/>
</dbReference>
<dbReference type="CDD" id="cd14798">
    <property type="entry name" value="RX-CC_like"/>
    <property type="match status" value="1"/>
</dbReference>
<feature type="domain" description="NB-ARC" evidence="5">
    <location>
        <begin position="159"/>
        <end position="328"/>
    </location>
</feature>
<sequence length="853" mass="96113">MADAVVSVFLEKLLNVFEKETGILIGVEDQFKKLKNELLFMQSFLKDAERLKRKNEILRHALAELRELIYEAEDMLAGCEFLPMNSGGCSFCWLPTKVPSRYFIGRQLGELNGRISSIKEKISSYVAPLSGNGNTQEEGPPRWSSPIYDHTQVVGLDGDTKKLKDWMFQADRGILAVGIVGMGGLGKTTLAQKVFNDKDVELQFGKRIWVSVSQSLNEERILRSILRNLGDANIDDDCGELLKRINQYLIGKRFLIVMDDVWSEEDCSWWERIYEGLPKGNKSCVIVTTRNEKVARKMRVQEERIHRPKFLSGSDSWLLFCNVAFAANHGHCTSDQLEEIGKEIVSRCRGLPLAIKAVGGIMLCKDPHYHEWKRIADHLKDALDENRNSVMASLQLSYDELPSYLKSCFLSLSIYPEDCVISKDQLVRSWIGEGFVTVRTSRLSTEASEDCFSGLTNRCLVEVVDWDYNGKICTCKVHDMVRDLVIKIAAEDCFSGENFSKCRRLGINTDVDHRRIVTNKKLRALVSTSKSGEVNKIASFVGNKFCDFRYLRVLDLSKSIFEVPLGVLLGNIGNLKLLACLSLSNTHPLTHVPASLEKVSKLQVLDLSYCQSMKTLPPFVMNFQNLAVLDVSHCGSLEFLPKGLGMLSNLQVLLGFKPAILANGGSRIADLRNLLRLRILELQLTQADEIDDGETGTLAELEKLQVLTISCFNSFGSELICKLEKLCPPKKLHELSLRFYPGKITPGWLNPSSLSMLCYLSISAGNLTKLNENFWESTWRIEGLKLDSLSHLNMDWKMIQQVMPSLGTVHACWCPELKGFPVDGVAFRGGVWKKEDRNSYTQPPYTQTEGVHY</sequence>
<keyword evidence="3" id="KW-0611">Plant defense</keyword>
<dbReference type="PANTHER" id="PTHR23155:SF1172">
    <property type="entry name" value="DISEASE RESISTANCE RPP13-LIKE PROTEIN 4"/>
    <property type="match status" value="1"/>
</dbReference>
<dbReference type="Pfam" id="PF23598">
    <property type="entry name" value="LRR_14"/>
    <property type="match status" value="1"/>
</dbReference>
<dbReference type="Gene3D" id="3.40.50.300">
    <property type="entry name" value="P-loop containing nucleotide triphosphate hydrolases"/>
    <property type="match status" value="1"/>
</dbReference>
<evidence type="ECO:0000256" key="2">
    <source>
        <dbReference type="ARBA" id="ARBA00022741"/>
    </source>
</evidence>
<dbReference type="SUPFAM" id="SSF52058">
    <property type="entry name" value="L domain-like"/>
    <property type="match status" value="1"/>
</dbReference>
<dbReference type="InterPro" id="IPR058922">
    <property type="entry name" value="WHD_DRP"/>
</dbReference>
<reference evidence="9" key="1">
    <citation type="journal article" date="2013" name="J. Plant Res.">
        <title>Effect of fungi and light on seed germination of three Opuntia species from semiarid lands of central Mexico.</title>
        <authorList>
            <person name="Delgado-Sanchez P."/>
            <person name="Jimenez-Bremont J.F."/>
            <person name="Guerrero-Gonzalez Mde L."/>
            <person name="Flores J."/>
        </authorList>
    </citation>
    <scope>NUCLEOTIDE SEQUENCE</scope>
    <source>
        <tissue evidence="9">Cladode</tissue>
    </source>
</reference>
<dbReference type="FunFam" id="3.40.50.300:FF:001091">
    <property type="entry name" value="Probable disease resistance protein At1g61300"/>
    <property type="match status" value="1"/>
</dbReference>
<keyword evidence="1" id="KW-0677">Repeat</keyword>
<dbReference type="InterPro" id="IPR036388">
    <property type="entry name" value="WH-like_DNA-bd_sf"/>
</dbReference>
<dbReference type="Gene3D" id="1.10.10.10">
    <property type="entry name" value="Winged helix-like DNA-binding domain superfamily/Winged helix DNA-binding domain"/>
    <property type="match status" value="1"/>
</dbReference>
<name>A0A7C9CPA1_OPUST</name>
<keyword evidence="9" id="KW-0503">Monooxygenase</keyword>
<reference evidence="9" key="2">
    <citation type="submission" date="2020-07" db="EMBL/GenBank/DDBJ databases">
        <authorList>
            <person name="Vera ALvarez R."/>
            <person name="Arias-Moreno D.M."/>
            <person name="Jimenez-Jacinto V."/>
            <person name="Jimenez-Bremont J.F."/>
            <person name="Swaminathan K."/>
            <person name="Moose S.P."/>
            <person name="Guerrero-Gonzalez M.L."/>
            <person name="Marino-Ramirez L."/>
            <person name="Landsman D."/>
            <person name="Rodriguez-Kessler M."/>
            <person name="Delgado-Sanchez P."/>
        </authorList>
    </citation>
    <scope>NUCLEOTIDE SEQUENCE</scope>
    <source>
        <tissue evidence="9">Cladode</tissue>
    </source>
</reference>
<evidence type="ECO:0000259" key="5">
    <source>
        <dbReference type="Pfam" id="PF00931"/>
    </source>
</evidence>
<dbReference type="Gene3D" id="1.10.8.430">
    <property type="entry name" value="Helical domain of apoptotic protease-activating factors"/>
    <property type="match status" value="1"/>
</dbReference>
<proteinExistence type="predicted"/>
<feature type="coiled-coil region" evidence="4">
    <location>
        <begin position="41"/>
        <end position="68"/>
    </location>
</feature>
<dbReference type="Pfam" id="PF23559">
    <property type="entry name" value="WHD_DRP"/>
    <property type="match status" value="1"/>
</dbReference>
<evidence type="ECO:0000256" key="1">
    <source>
        <dbReference type="ARBA" id="ARBA00022737"/>
    </source>
</evidence>
<dbReference type="AlphaFoldDB" id="A0A7C9CPA1"/>
<dbReference type="EMBL" id="GISG01040696">
    <property type="protein sequence ID" value="MBA4622860.1"/>
    <property type="molecule type" value="Transcribed_RNA"/>
</dbReference>
<evidence type="ECO:0000259" key="8">
    <source>
        <dbReference type="Pfam" id="PF23598"/>
    </source>
</evidence>
<dbReference type="GO" id="GO:0036192">
    <property type="term" value="F:3-hydroxyindolin-2-one monooxygenase activity"/>
    <property type="evidence" value="ECO:0007669"/>
    <property type="project" value="UniProtKB-EC"/>
</dbReference>
<keyword evidence="9" id="KW-0560">Oxidoreductase</keyword>
<feature type="domain" description="Disease resistance N-terminal" evidence="6">
    <location>
        <begin position="5"/>
        <end position="79"/>
    </location>
</feature>
<dbReference type="InterPro" id="IPR042197">
    <property type="entry name" value="Apaf_helical"/>
</dbReference>
<dbReference type="InterPro" id="IPR041118">
    <property type="entry name" value="Rx_N"/>
</dbReference>
<protein>
    <submittedName>
        <fullName evidence="9">3-hydroxyindolin-2-one monooxygenase</fullName>
        <ecNumber evidence="9">1.14.14.109</ecNumber>
    </submittedName>
</protein>
<keyword evidence="2" id="KW-0547">Nucleotide-binding</keyword>
<keyword evidence="4" id="KW-0175">Coiled coil</keyword>
<dbReference type="GO" id="GO:0043531">
    <property type="term" value="F:ADP binding"/>
    <property type="evidence" value="ECO:0007669"/>
    <property type="project" value="InterPro"/>
</dbReference>
<dbReference type="Gene3D" id="3.80.10.10">
    <property type="entry name" value="Ribonuclease Inhibitor"/>
    <property type="match status" value="2"/>
</dbReference>
<feature type="domain" description="Disease resistance R13L4/SHOC-2-like LRR" evidence="8">
    <location>
        <begin position="545"/>
        <end position="767"/>
    </location>
</feature>
<dbReference type="InterPro" id="IPR002182">
    <property type="entry name" value="NB-ARC"/>
</dbReference>
<dbReference type="GO" id="GO:0098542">
    <property type="term" value="P:defense response to other organism"/>
    <property type="evidence" value="ECO:0007669"/>
    <property type="project" value="TreeGrafter"/>
</dbReference>
<dbReference type="Pfam" id="PF18052">
    <property type="entry name" value="Rx_N"/>
    <property type="match status" value="1"/>
</dbReference>
<dbReference type="SUPFAM" id="SSF52540">
    <property type="entry name" value="P-loop containing nucleoside triphosphate hydrolases"/>
    <property type="match status" value="1"/>
</dbReference>
<organism evidence="9">
    <name type="scientific">Opuntia streptacantha</name>
    <name type="common">Prickly pear cactus</name>
    <name type="synonym">Opuntia cardona</name>
    <dbReference type="NCBI Taxonomy" id="393608"/>
    <lineage>
        <taxon>Eukaryota</taxon>
        <taxon>Viridiplantae</taxon>
        <taxon>Streptophyta</taxon>
        <taxon>Embryophyta</taxon>
        <taxon>Tracheophyta</taxon>
        <taxon>Spermatophyta</taxon>
        <taxon>Magnoliopsida</taxon>
        <taxon>eudicotyledons</taxon>
        <taxon>Gunneridae</taxon>
        <taxon>Pentapetalae</taxon>
        <taxon>Caryophyllales</taxon>
        <taxon>Cactineae</taxon>
        <taxon>Cactaceae</taxon>
        <taxon>Opuntioideae</taxon>
        <taxon>Opuntia</taxon>
    </lineage>
</organism>
<dbReference type="InterPro" id="IPR055414">
    <property type="entry name" value="LRR_R13L4/SHOC2-like"/>
</dbReference>
<evidence type="ECO:0000256" key="3">
    <source>
        <dbReference type="ARBA" id="ARBA00022821"/>
    </source>
</evidence>
<evidence type="ECO:0000259" key="6">
    <source>
        <dbReference type="Pfam" id="PF18052"/>
    </source>
</evidence>
<accession>A0A7C9CPA1</accession>
<dbReference type="InterPro" id="IPR044974">
    <property type="entry name" value="Disease_R_plants"/>
</dbReference>
<dbReference type="InterPro" id="IPR032675">
    <property type="entry name" value="LRR_dom_sf"/>
</dbReference>